<evidence type="ECO:0000313" key="5">
    <source>
        <dbReference type="Proteomes" id="UP000789572"/>
    </source>
</evidence>
<dbReference type="PANTHER" id="PTHR31138:SF1">
    <property type="entry name" value="PDZ DOMAIN-CONTAINING PROTEIN"/>
    <property type="match status" value="1"/>
</dbReference>
<feature type="region of interest" description="Disordered" evidence="1">
    <location>
        <begin position="675"/>
        <end position="712"/>
    </location>
</feature>
<dbReference type="InterPro" id="IPR045967">
    <property type="entry name" value="HAM1-like_N"/>
</dbReference>
<dbReference type="InterPro" id="IPR027842">
    <property type="entry name" value="HAM1-like_C"/>
</dbReference>
<dbReference type="Pfam" id="PF19343">
    <property type="entry name" value="HAM1_N"/>
    <property type="match status" value="2"/>
</dbReference>
<dbReference type="PANTHER" id="PTHR31138">
    <property type="entry name" value="CHROMOSOME 19, WHOLE GENOME SHOTGUN SEQUENCE"/>
    <property type="match status" value="1"/>
</dbReference>
<feature type="domain" description="HAM1-like C-terminal" evidence="2">
    <location>
        <begin position="614"/>
        <end position="686"/>
    </location>
</feature>
<evidence type="ECO:0000259" key="2">
    <source>
        <dbReference type="Pfam" id="PF14613"/>
    </source>
</evidence>
<dbReference type="OrthoDB" id="19394at2759"/>
<dbReference type="AlphaFoldDB" id="A0A9N9A1I6"/>
<sequence length="712" mass="80592">MSKLPPKDDPERTAREVQALRQQDKAIEISEALRQASSFFEYLYKENEGKLPTTAQITSAIEDVQRSDVLYDTARGMSPSGKKVLVDTEKVLESAKAVLEEKNAEDELQKVIYYGTQAAKDLSDAGVTDIPEDLKARAGEGATTTQSLAREGISKTMNLARLLVSSSEFRKLVNDILSIIRDVLRQSVASGDEEQRDIGAGVGTDHEKSVGQAIDETTGKLRETVHPMARSAADVAEPIIERYSKGDISFEEAAKTGAKTFASNVRSSITSLSLPPEKRDAIVNRFKNLIVQAQKSKEYHDALEDFISIVTHIASHAQQLTTHVSQKTSEAQTPAFEVAEQNAKELVENFAGHQSLDSLISVLREFSVKVQEDNELRQYLCDLSDFVIKSLRDPEFIQRTDYNSAVSQQIDRGRKVLLENYGEISQRLVDEASKFNEALQEDRTTRQFTKDLETLIEDLFLDERGRPTIKLELVKDFAKILPVIGERLKYISLPRIENSDDQYDYVFDNIVLHVSEIIPKHVHMSLNADINLDREEKDIVQYTIMVDISKLHADARNIAFFYKKKKGMINMMDVGLIDFAVPEDTGMRIHAKVCLKLPTDDKPFSLEVWEARTEISELKLRLHDTRHDMLYKLLVPLVESRIKRQIETLITERICETISFIENQIGRAHLHFAEMQQKQKQRDDNAGSGPHVSEERRKNPWESAAFNQSQAV</sequence>
<dbReference type="GO" id="GO:0008289">
    <property type="term" value="F:lipid binding"/>
    <property type="evidence" value="ECO:0007669"/>
    <property type="project" value="InterPro"/>
</dbReference>
<evidence type="ECO:0000256" key="1">
    <source>
        <dbReference type="SAM" id="MobiDB-lite"/>
    </source>
</evidence>
<comment type="caution">
    <text evidence="4">The sequence shown here is derived from an EMBL/GenBank/DDBJ whole genome shotgun (WGS) entry which is preliminary data.</text>
</comment>
<organism evidence="4 5">
    <name type="scientific">Paraglomus occultum</name>
    <dbReference type="NCBI Taxonomy" id="144539"/>
    <lineage>
        <taxon>Eukaryota</taxon>
        <taxon>Fungi</taxon>
        <taxon>Fungi incertae sedis</taxon>
        <taxon>Mucoromycota</taxon>
        <taxon>Glomeromycotina</taxon>
        <taxon>Glomeromycetes</taxon>
        <taxon>Paraglomerales</taxon>
        <taxon>Paraglomeraceae</taxon>
        <taxon>Paraglomus</taxon>
    </lineage>
</organism>
<feature type="domain" description="HAM1-like N-terminal" evidence="3">
    <location>
        <begin position="246"/>
        <end position="590"/>
    </location>
</feature>
<dbReference type="InterPro" id="IPR017943">
    <property type="entry name" value="Bactericidal_perm-incr_a/b_dom"/>
</dbReference>
<evidence type="ECO:0000259" key="3">
    <source>
        <dbReference type="Pfam" id="PF19343"/>
    </source>
</evidence>
<dbReference type="Pfam" id="PF14613">
    <property type="entry name" value="HAM1_C"/>
    <property type="match status" value="1"/>
</dbReference>
<protein>
    <submittedName>
        <fullName evidence="4">2420_t:CDS:1</fullName>
    </submittedName>
</protein>
<gene>
    <name evidence="4" type="ORF">POCULU_LOCUS3204</name>
</gene>
<dbReference type="Proteomes" id="UP000789572">
    <property type="component" value="Unassembled WGS sequence"/>
</dbReference>
<feature type="domain" description="HAM1-like N-terminal" evidence="3">
    <location>
        <begin position="46"/>
        <end position="187"/>
    </location>
</feature>
<dbReference type="Gene3D" id="3.15.10.10">
    <property type="entry name" value="Bactericidal permeability-increasing protein, domain 1"/>
    <property type="match status" value="1"/>
</dbReference>
<dbReference type="EMBL" id="CAJVPJ010000339">
    <property type="protein sequence ID" value="CAG8513672.1"/>
    <property type="molecule type" value="Genomic_DNA"/>
</dbReference>
<evidence type="ECO:0000313" key="4">
    <source>
        <dbReference type="EMBL" id="CAG8513672.1"/>
    </source>
</evidence>
<accession>A0A9N9A1I6</accession>
<reference evidence="4" key="1">
    <citation type="submission" date="2021-06" db="EMBL/GenBank/DDBJ databases">
        <authorList>
            <person name="Kallberg Y."/>
            <person name="Tangrot J."/>
            <person name="Rosling A."/>
        </authorList>
    </citation>
    <scope>NUCLEOTIDE SEQUENCE</scope>
    <source>
        <strain evidence="4">IA702</strain>
    </source>
</reference>
<proteinExistence type="predicted"/>
<dbReference type="SUPFAM" id="SSF55394">
    <property type="entry name" value="Bactericidal permeability-increasing protein, BPI"/>
    <property type="match status" value="1"/>
</dbReference>
<keyword evidence="5" id="KW-1185">Reference proteome</keyword>
<name>A0A9N9A1I6_9GLOM</name>